<proteinExistence type="predicted"/>
<reference evidence="1" key="2">
    <citation type="journal article" date="2022" name="New Phytol.">
        <title>Evolutionary transition to the ectomycorrhizal habit in the genomes of a hyperdiverse lineage of mushroom-forming fungi.</title>
        <authorList>
            <person name="Looney B."/>
            <person name="Miyauchi S."/>
            <person name="Morin E."/>
            <person name="Drula E."/>
            <person name="Courty P.E."/>
            <person name="Kohler A."/>
            <person name="Kuo A."/>
            <person name="LaButti K."/>
            <person name="Pangilinan J."/>
            <person name="Lipzen A."/>
            <person name="Riley R."/>
            <person name="Andreopoulos W."/>
            <person name="He G."/>
            <person name="Johnson J."/>
            <person name="Nolan M."/>
            <person name="Tritt A."/>
            <person name="Barry K.W."/>
            <person name="Grigoriev I.V."/>
            <person name="Nagy L.G."/>
            <person name="Hibbett D."/>
            <person name="Henrissat B."/>
            <person name="Matheny P.B."/>
            <person name="Labbe J."/>
            <person name="Martin F.M."/>
        </authorList>
    </citation>
    <scope>NUCLEOTIDE SEQUENCE</scope>
    <source>
        <strain evidence="1">HHB10654</strain>
    </source>
</reference>
<reference evidence="1" key="1">
    <citation type="submission" date="2021-03" db="EMBL/GenBank/DDBJ databases">
        <authorList>
            <consortium name="DOE Joint Genome Institute"/>
            <person name="Ahrendt S."/>
            <person name="Looney B.P."/>
            <person name="Miyauchi S."/>
            <person name="Morin E."/>
            <person name="Drula E."/>
            <person name="Courty P.E."/>
            <person name="Chicoki N."/>
            <person name="Fauchery L."/>
            <person name="Kohler A."/>
            <person name="Kuo A."/>
            <person name="Labutti K."/>
            <person name="Pangilinan J."/>
            <person name="Lipzen A."/>
            <person name="Riley R."/>
            <person name="Andreopoulos W."/>
            <person name="He G."/>
            <person name="Johnson J."/>
            <person name="Barry K.W."/>
            <person name="Grigoriev I.V."/>
            <person name="Nagy L."/>
            <person name="Hibbett D."/>
            <person name="Henrissat B."/>
            <person name="Matheny P.B."/>
            <person name="Labbe J."/>
            <person name="Martin F."/>
        </authorList>
    </citation>
    <scope>NUCLEOTIDE SEQUENCE</scope>
    <source>
        <strain evidence="1">HHB10654</strain>
    </source>
</reference>
<evidence type="ECO:0000313" key="2">
    <source>
        <dbReference type="Proteomes" id="UP000814140"/>
    </source>
</evidence>
<comment type="caution">
    <text evidence="1">The sequence shown here is derived from an EMBL/GenBank/DDBJ whole genome shotgun (WGS) entry which is preliminary data.</text>
</comment>
<dbReference type="EMBL" id="MU277331">
    <property type="protein sequence ID" value="KAI0054900.1"/>
    <property type="molecule type" value="Genomic_DNA"/>
</dbReference>
<accession>A0ACB8SG48</accession>
<dbReference type="Proteomes" id="UP000814140">
    <property type="component" value="Unassembled WGS sequence"/>
</dbReference>
<evidence type="ECO:0000313" key="1">
    <source>
        <dbReference type="EMBL" id="KAI0054900.1"/>
    </source>
</evidence>
<name>A0ACB8SG48_9AGAM</name>
<organism evidence="1 2">
    <name type="scientific">Artomyces pyxidatus</name>
    <dbReference type="NCBI Taxonomy" id="48021"/>
    <lineage>
        <taxon>Eukaryota</taxon>
        <taxon>Fungi</taxon>
        <taxon>Dikarya</taxon>
        <taxon>Basidiomycota</taxon>
        <taxon>Agaricomycotina</taxon>
        <taxon>Agaricomycetes</taxon>
        <taxon>Russulales</taxon>
        <taxon>Auriscalpiaceae</taxon>
        <taxon>Artomyces</taxon>
    </lineage>
</organism>
<keyword evidence="2" id="KW-1185">Reference proteome</keyword>
<gene>
    <name evidence="1" type="ORF">BV25DRAFT_353190</name>
</gene>
<protein>
    <submittedName>
        <fullName evidence="1">Uncharacterized protein</fullName>
    </submittedName>
</protein>
<sequence length="374" mass="42527">MATNASQNADGESSTRKRPRTEEDGEKQPEVVESPDLWLKDGNIIIRTVSNDSPPAYTLYRVHKHTLGLHCSVFASLFDGPQGAFAAGSEHYDGVPIMDLPDAADDVRDFLKALYFPRETQIHSHPTTPIRDGCWNIFPDSYHGILRLAVKYDAADIRDLLVPLLKLDWPAVFEDWERLQAKLVKSAPSDNHIKKLKKRAIQSVQVILLAGACNVRDVLPVAFYELSRYFDDLSSKADFYRQSSSTRKSLAQLTSDDLLKLTIGRAQLRAHVADTINFGNITVSNCRDPDICGPSWETWWRGRLNECFYYVDILTWMNEVIEEYDDTVAGRDVCSPCRRQIKQFLITTRNGAWCRLPRFFGLKDAVSPNWGQRE</sequence>